<dbReference type="Pfam" id="PF01547">
    <property type="entry name" value="SBP_bac_1"/>
    <property type="match status" value="1"/>
</dbReference>
<dbReference type="InterPro" id="IPR006311">
    <property type="entry name" value="TAT_signal"/>
</dbReference>
<dbReference type="PROSITE" id="PS51318">
    <property type="entry name" value="TAT"/>
    <property type="match status" value="1"/>
</dbReference>
<dbReference type="Proteomes" id="UP000824037">
    <property type="component" value="Unassembled WGS sequence"/>
</dbReference>
<accession>A0A9D2EE72</accession>
<dbReference type="InterPro" id="IPR006059">
    <property type="entry name" value="SBP"/>
</dbReference>
<comment type="caution">
    <text evidence="1">The sequence shown here is derived from an EMBL/GenBank/DDBJ whole genome shotgun (WGS) entry which is preliminary data.</text>
</comment>
<dbReference type="InterPro" id="IPR050490">
    <property type="entry name" value="Bact_solute-bd_prot1"/>
</dbReference>
<evidence type="ECO:0000313" key="2">
    <source>
        <dbReference type="Proteomes" id="UP000824037"/>
    </source>
</evidence>
<dbReference type="Gene3D" id="3.40.190.10">
    <property type="entry name" value="Periplasmic binding protein-like II"/>
    <property type="match status" value="1"/>
</dbReference>
<dbReference type="EMBL" id="DXBY01000136">
    <property type="protein sequence ID" value="HIZ35701.1"/>
    <property type="molecule type" value="Genomic_DNA"/>
</dbReference>
<organism evidence="1 2">
    <name type="scientific">Candidatus Ruania gallistercoris</name>
    <dbReference type="NCBI Taxonomy" id="2838746"/>
    <lineage>
        <taxon>Bacteria</taxon>
        <taxon>Bacillati</taxon>
        <taxon>Actinomycetota</taxon>
        <taxon>Actinomycetes</taxon>
        <taxon>Micrococcales</taxon>
        <taxon>Ruaniaceae</taxon>
        <taxon>Ruania</taxon>
    </lineage>
</organism>
<reference evidence="1" key="2">
    <citation type="submission" date="2021-04" db="EMBL/GenBank/DDBJ databases">
        <authorList>
            <person name="Gilroy R."/>
        </authorList>
    </citation>
    <scope>NUCLEOTIDE SEQUENCE</scope>
    <source>
        <strain evidence="1">ChiGjej4B4-7305</strain>
    </source>
</reference>
<reference evidence="1" key="1">
    <citation type="journal article" date="2021" name="PeerJ">
        <title>Extensive microbial diversity within the chicken gut microbiome revealed by metagenomics and culture.</title>
        <authorList>
            <person name="Gilroy R."/>
            <person name="Ravi A."/>
            <person name="Getino M."/>
            <person name="Pursley I."/>
            <person name="Horton D.L."/>
            <person name="Alikhan N.F."/>
            <person name="Baker D."/>
            <person name="Gharbi K."/>
            <person name="Hall N."/>
            <person name="Watson M."/>
            <person name="Adriaenssens E.M."/>
            <person name="Foster-Nyarko E."/>
            <person name="Jarju S."/>
            <person name="Secka A."/>
            <person name="Antonio M."/>
            <person name="Oren A."/>
            <person name="Chaudhuri R.R."/>
            <person name="La Ragione R."/>
            <person name="Hildebrand F."/>
            <person name="Pallen M.J."/>
        </authorList>
    </citation>
    <scope>NUCLEOTIDE SEQUENCE</scope>
    <source>
        <strain evidence="1">ChiGjej4B4-7305</strain>
    </source>
</reference>
<sequence>MSAAPRLSRRNVLAGGLGAGTLTALTGCGGGRASSSATTLNVWGGVPAESGPADLIAAFEQAHPEYTVNYTRFINDDRGNLKLDTALQGGVDIDVYITYPMESLALRSGSGMGLDLTDLVQAEPDFEPFLDTEAPKAFWQDGRITALATSRSPRFVLLNTSHLEAAGLEIPSEWTVEEFVAMSRELTTTDRVGCYRLPELPRIELGPDYWYTDNGESNFSHPAFVEHFALSRSLIEEGVLFPWTEVLARQLEVFQQNGFIAEEFSVWWTEPFSLRYLQDPEEYPHDFTVAAAPMPTVGPDSWNSGKFGDFLMINPKSTKQDLAWEFIRFYIQEGPPHLAPGGRIPTLGNIDDETVLTGLLGEDAEEWFDVDSFRRVLFSGNTELFVDTDLTAYPEIELAYQQQRDLCWLGERSPQAAIDSVDSQAQAAIDRFGEEG</sequence>
<gene>
    <name evidence="1" type="ORF">H9815_07970</name>
</gene>
<dbReference type="AlphaFoldDB" id="A0A9D2EE72"/>
<protein>
    <submittedName>
        <fullName evidence="1">ABC transporter substrate-binding protein</fullName>
    </submittedName>
</protein>
<evidence type="ECO:0000313" key="1">
    <source>
        <dbReference type="EMBL" id="HIZ35701.1"/>
    </source>
</evidence>
<dbReference type="PANTHER" id="PTHR43649:SF30">
    <property type="entry name" value="ABC TRANSPORTER SUBSTRATE-BINDING PROTEIN"/>
    <property type="match status" value="1"/>
</dbReference>
<proteinExistence type="predicted"/>
<dbReference type="SUPFAM" id="SSF53850">
    <property type="entry name" value="Periplasmic binding protein-like II"/>
    <property type="match status" value="1"/>
</dbReference>
<dbReference type="PANTHER" id="PTHR43649">
    <property type="entry name" value="ARABINOSE-BINDING PROTEIN-RELATED"/>
    <property type="match status" value="1"/>
</dbReference>
<name>A0A9D2EE72_9MICO</name>
<dbReference type="PROSITE" id="PS51257">
    <property type="entry name" value="PROKAR_LIPOPROTEIN"/>
    <property type="match status" value="1"/>
</dbReference>